<feature type="region of interest" description="Disordered" evidence="7">
    <location>
        <begin position="226"/>
        <end position="245"/>
    </location>
</feature>
<evidence type="ECO:0000256" key="2">
    <source>
        <dbReference type="ARBA" id="ARBA00022723"/>
    </source>
</evidence>
<feature type="region of interest" description="Disordered" evidence="7">
    <location>
        <begin position="958"/>
        <end position="1008"/>
    </location>
</feature>
<dbReference type="InterPro" id="IPR013087">
    <property type="entry name" value="Znf_C2H2_type"/>
</dbReference>
<accession>A0ABM1L335</accession>
<gene>
    <name evidence="10" type="primary">WIZ</name>
</gene>
<evidence type="ECO:0000259" key="8">
    <source>
        <dbReference type="PROSITE" id="PS50157"/>
    </source>
</evidence>
<protein>
    <submittedName>
        <fullName evidence="10">Protein Wiz isoform X3</fullName>
    </submittedName>
</protein>
<feature type="compositionally biased region" description="Basic and acidic residues" evidence="7">
    <location>
        <begin position="304"/>
        <end position="317"/>
    </location>
</feature>
<evidence type="ECO:0000256" key="3">
    <source>
        <dbReference type="ARBA" id="ARBA00022771"/>
    </source>
</evidence>
<dbReference type="PANTHER" id="PTHR24396:SF22">
    <property type="entry name" value="PROTEIN WIZ"/>
    <property type="match status" value="1"/>
</dbReference>
<dbReference type="PROSITE" id="PS00028">
    <property type="entry name" value="ZINC_FINGER_C2H2_1"/>
    <property type="match status" value="6"/>
</dbReference>
<dbReference type="InterPro" id="IPR036236">
    <property type="entry name" value="Znf_C2H2_sf"/>
</dbReference>
<sequence>MVPVVLLEQLNLCPRKMKQPTIKIFKKKALPPSQEFGMDESLPLDVFFFDSPLEGSLELDDLLDTDSSILKNEERKCPYCPDRFHNGIGLANHVRGHLNRVGVSYNVRHFISAEEVKAIEQKFSFQKKKKKGIANFDPSTFSLMRCEFCGAGFDTRAGLSSHARAHLRDFGITNWELTISPINILKELLANSSEHPMLQTALGADPSPPNQEREMLGFGSCKSTTPVSECSISQSPFSPFPSSWGEEPIQSFRDVMASEEEDDMVTTEMGSLSLQKKNSVAGSLDQIPSRIGNSLSPDPSSNKADSRDSKTVDSDSGREIDCQLCGAWFETRKGLSSHARAHLRHLGVSDPDAKGSPIDVLNDLIKNEDFKGRLSSLLPSERESLGDTGSSDGPSPKSTATATPATGMKQAHSPKSLGKQPSVLSPHSPPPSKKLKPHGHRLSAVATLQRKQGLSSSAYWASDAEMAPLNLSSGAEPVRDIRCEFCGEYFENRKGLSSHARSHLRQMGVTEWYVNGSPIDTLREILKRRAQPRTSASGSPAQGQKPIAPSVLGGSLEPCSPGESHVPTIPKRAQQPGSPMGQSSTSSPPPTARKIFSGLPSPSLHKKLKQDHLRMEIKREMMSGGLHNESHLSDRPWSPREEMSPLNLSSRADPVRDIRCEFCGEFFENRKGLSSHARSHLRQMGVTEWSVNGSPIDTLREIIKKKNKPCLIKKEPTTMSIELPKPMGEDGGAPKSPGKMLQSMALSPLGGRTGKPNLGREISLSPLKSQEGFLASLSTKRLLSDERLSGPGEMKQKTYIQTELPFKAKHVHEKPAHTSSEACCELCGLYFENRKALASHARAHLRQFGVTEWCVNGSPIETLSEWIKHRPQKAGAYRSYIQGGRPFTKKFRNASHARDSDTPGKRAPLSLQAGSPPLLSRSLGGEMVPSEPSKAVDGSSERPAVTSPLSLVKMEEHHQHNINKFERRQAKPLETPAPREEEANDMQQKSEEVRQPPPRVRPVPSLVPRPPQTSLVKFVGNIYTLKCRFCEVEFQGPLSIQEEWVRHLQRHILETNFSKADALRSGTDVPAAPPVAEAQ</sequence>
<evidence type="ECO:0000256" key="7">
    <source>
        <dbReference type="SAM" id="MobiDB-lite"/>
    </source>
</evidence>
<feature type="compositionally biased region" description="Polar residues" evidence="7">
    <location>
        <begin position="532"/>
        <end position="542"/>
    </location>
</feature>
<feature type="region of interest" description="Disordered" evidence="7">
    <location>
        <begin position="626"/>
        <end position="648"/>
    </location>
</feature>
<keyword evidence="3 6" id="KW-0863">Zinc-finger</keyword>
<feature type="region of interest" description="Disordered" evidence="7">
    <location>
        <begin position="377"/>
        <end position="440"/>
    </location>
</feature>
<feature type="compositionally biased region" description="Basic and acidic residues" evidence="7">
    <location>
        <begin position="628"/>
        <end position="643"/>
    </location>
</feature>
<evidence type="ECO:0000256" key="6">
    <source>
        <dbReference type="PROSITE-ProRule" id="PRU00042"/>
    </source>
</evidence>
<feature type="compositionally biased region" description="Low complexity" evidence="7">
    <location>
        <begin position="394"/>
        <end position="406"/>
    </location>
</feature>
<proteinExistence type="predicted"/>
<feature type="region of interest" description="Disordered" evidence="7">
    <location>
        <begin position="892"/>
        <end position="945"/>
    </location>
</feature>
<dbReference type="Pfam" id="PF23015">
    <property type="entry name" value="zf-WIZ"/>
    <property type="match status" value="1"/>
</dbReference>
<feature type="region of interest" description="Disordered" evidence="7">
    <location>
        <begin position="530"/>
        <end position="608"/>
    </location>
</feature>
<reference evidence="10" key="1">
    <citation type="submission" date="2025-08" db="UniProtKB">
        <authorList>
            <consortium name="RefSeq"/>
        </authorList>
    </citation>
    <scope>IDENTIFICATION</scope>
</reference>
<feature type="region of interest" description="Disordered" evidence="7">
    <location>
        <begin position="260"/>
        <end position="317"/>
    </location>
</feature>
<evidence type="ECO:0000256" key="1">
    <source>
        <dbReference type="ARBA" id="ARBA00004123"/>
    </source>
</evidence>
<feature type="domain" description="C2H2-type" evidence="8">
    <location>
        <begin position="822"/>
        <end position="844"/>
    </location>
</feature>
<evidence type="ECO:0000256" key="4">
    <source>
        <dbReference type="ARBA" id="ARBA00022833"/>
    </source>
</evidence>
<feature type="domain" description="C2H2-type" evidence="8">
    <location>
        <begin position="481"/>
        <end position="508"/>
    </location>
</feature>
<keyword evidence="9" id="KW-1185">Reference proteome</keyword>
<dbReference type="Proteomes" id="UP000694871">
    <property type="component" value="Unplaced"/>
</dbReference>
<feature type="compositionally biased region" description="Polar residues" evidence="7">
    <location>
        <begin position="268"/>
        <end position="281"/>
    </location>
</feature>
<feature type="compositionally biased region" description="Polar residues" evidence="7">
    <location>
        <begin position="291"/>
        <end position="303"/>
    </location>
</feature>
<evidence type="ECO:0000313" key="10">
    <source>
        <dbReference type="RefSeq" id="XP_015280372.1"/>
    </source>
</evidence>
<name>A0ABM1L335_GEKJA</name>
<dbReference type="InterPro" id="IPR055125">
    <property type="entry name" value="Wiz_C_Znf"/>
</dbReference>
<dbReference type="SMART" id="SM00355">
    <property type="entry name" value="ZnF_C2H2"/>
    <property type="match status" value="7"/>
</dbReference>
<feature type="domain" description="C2H2-type" evidence="8">
    <location>
        <begin position="144"/>
        <end position="166"/>
    </location>
</feature>
<feature type="domain" description="C2H2-type" evidence="8">
    <location>
        <begin position="320"/>
        <end position="342"/>
    </location>
</feature>
<dbReference type="PROSITE" id="PS50157">
    <property type="entry name" value="ZINC_FINGER_C2H2_2"/>
    <property type="match status" value="5"/>
</dbReference>
<feature type="compositionally biased region" description="Low complexity" evidence="7">
    <location>
        <begin position="231"/>
        <end position="243"/>
    </location>
</feature>
<feature type="domain" description="C2H2-type" evidence="8">
    <location>
        <begin position="658"/>
        <end position="685"/>
    </location>
</feature>
<feature type="compositionally biased region" description="Basic and acidic residues" evidence="7">
    <location>
        <begin position="958"/>
        <end position="981"/>
    </location>
</feature>
<keyword evidence="2" id="KW-0479">Metal-binding</keyword>
<feature type="region of interest" description="Disordered" evidence="7">
    <location>
        <begin position="199"/>
        <end position="221"/>
    </location>
</feature>
<dbReference type="Gene3D" id="3.30.160.60">
    <property type="entry name" value="Classic Zinc Finger"/>
    <property type="match status" value="1"/>
</dbReference>
<dbReference type="RefSeq" id="XP_015280372.1">
    <property type="nucleotide sequence ID" value="XM_015424886.1"/>
</dbReference>
<organism evidence="9 10">
    <name type="scientific">Gekko japonicus</name>
    <name type="common">Schlegel's Japanese gecko</name>
    <dbReference type="NCBI Taxonomy" id="146911"/>
    <lineage>
        <taxon>Eukaryota</taxon>
        <taxon>Metazoa</taxon>
        <taxon>Chordata</taxon>
        <taxon>Craniata</taxon>
        <taxon>Vertebrata</taxon>
        <taxon>Euteleostomi</taxon>
        <taxon>Lepidosauria</taxon>
        <taxon>Squamata</taxon>
        <taxon>Bifurcata</taxon>
        <taxon>Gekkota</taxon>
        <taxon>Gekkonidae</taxon>
        <taxon>Gekkoninae</taxon>
        <taxon>Gekko</taxon>
    </lineage>
</organism>
<feature type="compositionally biased region" description="Polar residues" evidence="7">
    <location>
        <begin position="575"/>
        <end position="586"/>
    </location>
</feature>
<feature type="compositionally biased region" description="Pro residues" evidence="7">
    <location>
        <begin position="995"/>
        <end position="1008"/>
    </location>
</feature>
<dbReference type="SUPFAM" id="SSF57667">
    <property type="entry name" value="beta-beta-alpha zinc fingers"/>
    <property type="match status" value="1"/>
</dbReference>
<comment type="subcellular location">
    <subcellularLocation>
        <location evidence="1">Nucleus</location>
    </subcellularLocation>
</comment>
<evidence type="ECO:0000256" key="5">
    <source>
        <dbReference type="ARBA" id="ARBA00023242"/>
    </source>
</evidence>
<keyword evidence="4" id="KW-0862">Zinc</keyword>
<dbReference type="InterPro" id="IPR051643">
    <property type="entry name" value="Transcr_Reg_ZincFinger"/>
</dbReference>
<dbReference type="GeneID" id="107121877"/>
<dbReference type="PANTHER" id="PTHR24396">
    <property type="entry name" value="ZINC FINGER PROTEIN"/>
    <property type="match status" value="1"/>
</dbReference>
<keyword evidence="5" id="KW-0539">Nucleus</keyword>
<evidence type="ECO:0000313" key="9">
    <source>
        <dbReference type="Proteomes" id="UP000694871"/>
    </source>
</evidence>